<evidence type="ECO:0000259" key="2">
    <source>
        <dbReference type="PROSITE" id="PS50020"/>
    </source>
</evidence>
<feature type="compositionally biased region" description="Polar residues" evidence="1">
    <location>
        <begin position="758"/>
        <end position="770"/>
    </location>
</feature>
<feature type="region of interest" description="Disordered" evidence="1">
    <location>
        <begin position="568"/>
        <end position="590"/>
    </location>
</feature>
<feature type="compositionally biased region" description="Basic and acidic residues" evidence="1">
    <location>
        <begin position="340"/>
        <end position="361"/>
    </location>
</feature>
<accession>A0AAW2I2G1</accession>
<feature type="region of interest" description="Disordered" evidence="1">
    <location>
        <begin position="278"/>
        <end position="386"/>
    </location>
</feature>
<dbReference type="Pfam" id="PF00397">
    <property type="entry name" value="WW"/>
    <property type="match status" value="2"/>
</dbReference>
<feature type="compositionally biased region" description="Basic and acidic residues" evidence="1">
    <location>
        <begin position="469"/>
        <end position="479"/>
    </location>
</feature>
<comment type="caution">
    <text evidence="3">The sequence shown here is derived from an EMBL/GenBank/DDBJ whole genome shotgun (WGS) entry which is preliminary data.</text>
</comment>
<feature type="region of interest" description="Disordered" evidence="1">
    <location>
        <begin position="414"/>
        <end position="496"/>
    </location>
</feature>
<organism evidence="3">
    <name type="scientific">Menopon gallinae</name>
    <name type="common">poultry shaft louse</name>
    <dbReference type="NCBI Taxonomy" id="328185"/>
    <lineage>
        <taxon>Eukaryota</taxon>
        <taxon>Metazoa</taxon>
        <taxon>Ecdysozoa</taxon>
        <taxon>Arthropoda</taxon>
        <taxon>Hexapoda</taxon>
        <taxon>Insecta</taxon>
        <taxon>Pterygota</taxon>
        <taxon>Neoptera</taxon>
        <taxon>Paraneoptera</taxon>
        <taxon>Psocodea</taxon>
        <taxon>Troctomorpha</taxon>
        <taxon>Phthiraptera</taxon>
        <taxon>Amblycera</taxon>
        <taxon>Menoponidae</taxon>
        <taxon>Menopon</taxon>
    </lineage>
</organism>
<feature type="compositionally biased region" description="Basic residues" evidence="1">
    <location>
        <begin position="1"/>
        <end position="10"/>
    </location>
</feature>
<dbReference type="PANTHER" id="PTHR46697:SF1">
    <property type="entry name" value="FORMIN-BINDING PROTEIN 4"/>
    <property type="match status" value="1"/>
</dbReference>
<gene>
    <name evidence="3" type="ORF">PYX00_004120</name>
</gene>
<feature type="compositionally biased region" description="Basic and acidic residues" evidence="1">
    <location>
        <begin position="418"/>
        <end position="438"/>
    </location>
</feature>
<dbReference type="SUPFAM" id="SSF51045">
    <property type="entry name" value="WW domain"/>
    <property type="match status" value="2"/>
</dbReference>
<feature type="compositionally biased region" description="Basic and acidic residues" evidence="1">
    <location>
        <begin position="848"/>
        <end position="857"/>
    </location>
</feature>
<feature type="region of interest" description="Disordered" evidence="1">
    <location>
        <begin position="1014"/>
        <end position="1100"/>
    </location>
</feature>
<feature type="compositionally biased region" description="Basic and acidic residues" evidence="1">
    <location>
        <begin position="632"/>
        <end position="648"/>
    </location>
</feature>
<feature type="compositionally biased region" description="Polar residues" evidence="1">
    <location>
        <begin position="439"/>
        <end position="449"/>
    </location>
</feature>
<dbReference type="SMART" id="SM00456">
    <property type="entry name" value="WW"/>
    <property type="match status" value="2"/>
</dbReference>
<feature type="region of interest" description="Disordered" evidence="1">
    <location>
        <begin position="223"/>
        <end position="259"/>
    </location>
</feature>
<dbReference type="PANTHER" id="PTHR46697">
    <property type="entry name" value="FORMIN-BINDING PROTEIN 4"/>
    <property type="match status" value="1"/>
</dbReference>
<protein>
    <recommendedName>
        <fullName evidence="2">WW domain-containing protein</fullName>
    </recommendedName>
</protein>
<feature type="compositionally biased region" description="Polar residues" evidence="1">
    <location>
        <begin position="310"/>
        <end position="335"/>
    </location>
</feature>
<feature type="compositionally biased region" description="Polar residues" evidence="1">
    <location>
        <begin position="922"/>
        <end position="932"/>
    </location>
</feature>
<feature type="compositionally biased region" description="Basic and acidic residues" evidence="1">
    <location>
        <begin position="13"/>
        <end position="23"/>
    </location>
</feature>
<dbReference type="PROSITE" id="PS50020">
    <property type="entry name" value="WW_DOMAIN_2"/>
    <property type="match status" value="2"/>
</dbReference>
<feature type="region of interest" description="Disordered" evidence="1">
    <location>
        <begin position="755"/>
        <end position="934"/>
    </location>
</feature>
<dbReference type="InterPro" id="IPR053076">
    <property type="entry name" value="WW_domain_protein"/>
</dbReference>
<dbReference type="EMBL" id="JARGDH010000002">
    <property type="protein sequence ID" value="KAL0276567.1"/>
    <property type="molecule type" value="Genomic_DNA"/>
</dbReference>
<feature type="compositionally biased region" description="Basic and acidic residues" evidence="1">
    <location>
        <begin position="237"/>
        <end position="252"/>
    </location>
</feature>
<dbReference type="CDD" id="cd00201">
    <property type="entry name" value="WW"/>
    <property type="match status" value="2"/>
</dbReference>
<feature type="compositionally biased region" description="Polar residues" evidence="1">
    <location>
        <begin position="579"/>
        <end position="589"/>
    </location>
</feature>
<dbReference type="InterPro" id="IPR036020">
    <property type="entry name" value="WW_dom_sf"/>
</dbReference>
<feature type="region of interest" description="Disordered" evidence="1">
    <location>
        <begin position="509"/>
        <end position="544"/>
    </location>
</feature>
<name>A0AAW2I2G1_9NEOP</name>
<evidence type="ECO:0000313" key="3">
    <source>
        <dbReference type="EMBL" id="KAL0276567.1"/>
    </source>
</evidence>
<feature type="compositionally biased region" description="Pro residues" evidence="1">
    <location>
        <begin position="874"/>
        <end position="909"/>
    </location>
</feature>
<feature type="domain" description="WW" evidence="2">
    <location>
        <begin position="724"/>
        <end position="758"/>
    </location>
</feature>
<reference evidence="3" key="1">
    <citation type="journal article" date="2024" name="Gigascience">
        <title>Chromosome-level genome of the poultry shaft louse Menopon gallinae provides insight into the host-switching and adaptive evolution of parasitic lice.</title>
        <authorList>
            <person name="Xu Y."/>
            <person name="Ma L."/>
            <person name="Liu S."/>
            <person name="Liang Y."/>
            <person name="Liu Q."/>
            <person name="He Z."/>
            <person name="Tian L."/>
            <person name="Duan Y."/>
            <person name="Cai W."/>
            <person name="Li H."/>
            <person name="Song F."/>
        </authorList>
    </citation>
    <scope>NUCLEOTIDE SEQUENCE</scope>
    <source>
        <strain evidence="3">Cailab_2023a</strain>
    </source>
</reference>
<feature type="region of interest" description="Disordered" evidence="1">
    <location>
        <begin position="629"/>
        <end position="655"/>
    </location>
</feature>
<feature type="compositionally biased region" description="Polar residues" evidence="1">
    <location>
        <begin position="816"/>
        <end position="827"/>
    </location>
</feature>
<proteinExistence type="predicted"/>
<feature type="domain" description="WW" evidence="2">
    <location>
        <begin position="129"/>
        <end position="163"/>
    </location>
</feature>
<feature type="region of interest" description="Disordered" evidence="1">
    <location>
        <begin position="190"/>
        <end position="211"/>
    </location>
</feature>
<feature type="region of interest" description="Disordered" evidence="1">
    <location>
        <begin position="39"/>
        <end position="65"/>
    </location>
</feature>
<feature type="region of interest" description="Disordered" evidence="1">
    <location>
        <begin position="1"/>
        <end position="27"/>
    </location>
</feature>
<feature type="compositionally biased region" description="Basic and acidic residues" evidence="1">
    <location>
        <begin position="795"/>
        <end position="806"/>
    </location>
</feature>
<dbReference type="Gene3D" id="2.20.70.10">
    <property type="match status" value="2"/>
</dbReference>
<evidence type="ECO:0000256" key="1">
    <source>
        <dbReference type="SAM" id="MobiDB-lite"/>
    </source>
</evidence>
<feature type="compositionally biased region" description="Polar residues" evidence="1">
    <location>
        <begin position="375"/>
        <end position="385"/>
    </location>
</feature>
<feature type="compositionally biased region" description="Acidic residues" evidence="1">
    <location>
        <begin position="458"/>
        <end position="468"/>
    </location>
</feature>
<feature type="compositionally biased region" description="Polar residues" evidence="1">
    <location>
        <begin position="285"/>
        <end position="296"/>
    </location>
</feature>
<dbReference type="InterPro" id="IPR001202">
    <property type="entry name" value="WW_dom"/>
</dbReference>
<sequence>MPPTKRKAQTRRQVLDLKGEDASSRSTWQTKYQNIQFGNGIHQNGESQLKSEETASPNSCTMTTNPLTGLVGNYNSDSDGEDTADVPKKSLDSKVEDFLKEIQSISHEPKTAAENCVRNTQSYPGTFYQPQVSKWQQCYDHNSGYPYYWNTETNEVTWEIPLEFKAAVESAAVQRHQTSHYEQTHALETSAAKVKNPKPKPACKYPWQDSDSEDEKIEMITSFGPQSGEEESQEGAESAKSKTHCDKSKTSVKDNIVGPQLPTVPLVQYGTKRLSDLDDTEAESLNDSSYETSSLLTYRVPDTGPPGDDSFNNNNESQAEKQTNLKNSAFNSSCSEVPDDCVKKELESEAEEKTLKTDKTGVSENCDSISDGLPGSQTAEESNPVKSKEVPACFDFADNVIAEIEKEMPPDYSAGLAKKSEEVVPSESKAHPAEENPHKSGSTVKSSGISGFALLANYEDDSESEEGSICEKRKSRDSPTKVVTPAEQPEEKTVKPLFPCMEAEMEKHGKDAFPVEKPSPLSVKPDTRPEGETGNIYDPEPDSTMMHKAFKRKKRIEFATVAYGGAATEAKPFSPDHSAGTTSQYSIDPSCNDHRGFGFSSSASEPSKKSSKIHGGWIQFVKTETILPSQNVDHKQKAESRTEGKTDNAADDSVTEEEIDDNATLLKEKVTFLTEGKDEISPIQYIAIQLETLSMAWQQRALSKKYFSRWVKEKCSDLIRHEKSAAPPGWTCLWDRKSKRYFYRNAATKVVQWEYPTSEESSATAPTGSKSAKEPETEGGGEEMELCFTPPHQSSPDEDKGVHGERPTTPPPPVISDSSEALASASTVPVRASSDADVTGVVQPTKKKREEIAKEEETCATAPPKAEEKRGNAPPLPPMPPPPDEPPPPLPNSPPPLPLDPDQPLPPGVDEPEYGMFRRSSPKQTYKKSQTEAPAYPSDVIVGYGYAVQVQASGNPIAIQPVDYRGYVRDSLTGNPYVVQSAPSSHVIHCPAKKSKLSLSSELDSFYSDIAMLDTGPTESSAEKVPTETTVAPEPAQPVSAPPTNQTVQSKGPASNPSTTASVVKPAENPSFNGAATKKKKKSKLTPGLSMKKKGVSSLVAKWQQVQQEVRWDLNSDDDEDEDSTSHK</sequence>
<feature type="compositionally biased region" description="Polar residues" evidence="1">
    <location>
        <begin position="1042"/>
        <end position="1062"/>
    </location>
</feature>
<dbReference type="AlphaFoldDB" id="A0AAW2I2G1"/>